<accession>A0A6N2T2C1</accession>
<gene>
    <name evidence="3" type="primary">xre_3</name>
    <name evidence="3" type="ORF">CNLFYP112_01578</name>
</gene>
<organism evidence="3">
    <name type="scientific">[Clostridium] nexile</name>
    <dbReference type="NCBI Taxonomy" id="29361"/>
    <lineage>
        <taxon>Bacteria</taxon>
        <taxon>Bacillati</taxon>
        <taxon>Bacillota</taxon>
        <taxon>Clostridia</taxon>
        <taxon>Lachnospirales</taxon>
        <taxon>Lachnospiraceae</taxon>
        <taxon>Tyzzerella</taxon>
    </lineage>
</organism>
<protein>
    <submittedName>
        <fullName evidence="3">HTH-type transcriptional regulator Xre</fullName>
    </submittedName>
</protein>
<reference evidence="3" key="1">
    <citation type="submission" date="2019-11" db="EMBL/GenBank/DDBJ databases">
        <authorList>
            <person name="Feng L."/>
        </authorList>
    </citation>
    <scope>NUCLEOTIDE SEQUENCE</scope>
    <source>
        <strain evidence="3">CnexileLFYP112</strain>
    </source>
</reference>
<dbReference type="AlphaFoldDB" id="A0A6N2T2C1"/>
<dbReference type="GO" id="GO:0003677">
    <property type="term" value="F:DNA binding"/>
    <property type="evidence" value="ECO:0007669"/>
    <property type="project" value="UniProtKB-KW"/>
</dbReference>
<name>A0A6N2T2C1_9FIRM</name>
<evidence type="ECO:0000256" key="1">
    <source>
        <dbReference type="ARBA" id="ARBA00023125"/>
    </source>
</evidence>
<dbReference type="SUPFAM" id="SSF47413">
    <property type="entry name" value="lambda repressor-like DNA-binding domains"/>
    <property type="match status" value="1"/>
</dbReference>
<dbReference type="EMBL" id="CACRTG010000011">
    <property type="protein sequence ID" value="VYS99232.1"/>
    <property type="molecule type" value="Genomic_DNA"/>
</dbReference>
<sequence>MVDFGNTLKTLRLYNKMTQAQLAQKLGLTKSVISAYENGLRLPSYDILIHIAKIFKVTTDYLLNVETPNNIDLSGLSAAEKEALLKLIQAMKQKRLCNSEEHY</sequence>
<keyword evidence="1" id="KW-0238">DNA-binding</keyword>
<feature type="domain" description="HTH cro/C1-type" evidence="2">
    <location>
        <begin position="8"/>
        <end position="62"/>
    </location>
</feature>
<proteinExistence type="predicted"/>
<evidence type="ECO:0000313" key="3">
    <source>
        <dbReference type="EMBL" id="VYS99232.1"/>
    </source>
</evidence>
<dbReference type="SMART" id="SM00530">
    <property type="entry name" value="HTH_XRE"/>
    <property type="match status" value="1"/>
</dbReference>
<dbReference type="PANTHER" id="PTHR46558">
    <property type="entry name" value="TRACRIPTIONAL REGULATORY PROTEIN-RELATED-RELATED"/>
    <property type="match status" value="1"/>
</dbReference>
<dbReference type="Pfam" id="PF01381">
    <property type="entry name" value="HTH_3"/>
    <property type="match status" value="1"/>
</dbReference>
<dbReference type="InterPro" id="IPR001387">
    <property type="entry name" value="Cro/C1-type_HTH"/>
</dbReference>
<dbReference type="Gene3D" id="1.10.260.40">
    <property type="entry name" value="lambda repressor-like DNA-binding domains"/>
    <property type="match status" value="1"/>
</dbReference>
<dbReference type="InterPro" id="IPR010982">
    <property type="entry name" value="Lambda_DNA-bd_dom_sf"/>
</dbReference>
<dbReference type="PANTHER" id="PTHR46558:SF14">
    <property type="entry name" value="HTH-TYPE TRANSCRIPTIONAL REGULATOR ANSR"/>
    <property type="match status" value="1"/>
</dbReference>
<dbReference type="PROSITE" id="PS50943">
    <property type="entry name" value="HTH_CROC1"/>
    <property type="match status" value="1"/>
</dbReference>
<evidence type="ECO:0000259" key="2">
    <source>
        <dbReference type="PROSITE" id="PS50943"/>
    </source>
</evidence>
<dbReference type="CDD" id="cd00093">
    <property type="entry name" value="HTH_XRE"/>
    <property type="match status" value="1"/>
</dbReference>